<dbReference type="Proteomes" id="UP000076925">
    <property type="component" value="Unassembled WGS sequence"/>
</dbReference>
<dbReference type="RefSeq" id="WP_017748714.1">
    <property type="nucleotide sequence ID" value="NZ_KQ976354.1"/>
</dbReference>
<keyword evidence="3" id="KW-1185">Reference proteome</keyword>
<gene>
    <name evidence="2" type="ORF">WA1_01695</name>
</gene>
<dbReference type="OrthoDB" id="480511at2"/>
<feature type="chain" id="PRO_5007300704" evidence="1">
    <location>
        <begin position="29"/>
        <end position="283"/>
    </location>
</feature>
<name>A0A139XGS0_9CYAN</name>
<proteinExistence type="predicted"/>
<keyword evidence="1" id="KW-0732">Signal</keyword>
<sequence length="283" mass="29644">MKTLINKFLIGASIAAGVSAIATSPAFAGSLTNASITGGQYIKYNANATNTFADPNASLSNILTGDSNSPTGNVELFSDSETPAYASLASFKNAPVTTLSGTIGGKSLSLSSLTGADWFTTTGGTYSTGFGANNLANRWFKDFSTKAGVGYNFATYLGFLSNGGFQRSSDPNISYVNQNDSTGLISIGLAGHYNLKDVYSFVPNGFQASEVVKYTYNGVTDFLYSFQATQSGLVEKSDGKSHNGNYQVTIQGEPVKSTPEPSVMLGMLVVGGVFATQRKLKKA</sequence>
<dbReference type="NCBIfam" id="TIGR02595">
    <property type="entry name" value="PEP_CTERM"/>
    <property type="match status" value="1"/>
</dbReference>
<feature type="signal peptide" evidence="1">
    <location>
        <begin position="1"/>
        <end position="28"/>
    </location>
</feature>
<reference evidence="2 3" key="1">
    <citation type="journal article" date="2013" name="Genome Biol. Evol.">
        <title>Genomes of Stigonematalean cyanobacteria (subsection V) and the evolution of oxygenic photosynthesis from prokaryotes to plastids.</title>
        <authorList>
            <person name="Dagan T."/>
            <person name="Roettger M."/>
            <person name="Stucken K."/>
            <person name="Landan G."/>
            <person name="Koch R."/>
            <person name="Major P."/>
            <person name="Gould S.B."/>
            <person name="Goremykin V.V."/>
            <person name="Rippka R."/>
            <person name="Tandeau de Marsac N."/>
            <person name="Gugger M."/>
            <person name="Lockhart P.J."/>
            <person name="Allen J.F."/>
            <person name="Brune I."/>
            <person name="Maus I."/>
            <person name="Puhler A."/>
            <person name="Martin W.F."/>
        </authorList>
    </citation>
    <scope>NUCLEOTIDE SEQUENCE [LARGE SCALE GENOMIC DNA]</scope>
    <source>
        <strain evidence="2 3">PCC 7110</strain>
    </source>
</reference>
<evidence type="ECO:0000313" key="2">
    <source>
        <dbReference type="EMBL" id="KYC43890.1"/>
    </source>
</evidence>
<evidence type="ECO:0000313" key="3">
    <source>
        <dbReference type="Proteomes" id="UP000076925"/>
    </source>
</evidence>
<accession>A0A139XGS0</accession>
<dbReference type="AlphaFoldDB" id="A0A139XGS0"/>
<dbReference type="NCBIfam" id="NF038130">
    <property type="entry name" value="PEP_NF038130"/>
    <property type="match status" value="1"/>
</dbReference>
<organism evidence="2 3">
    <name type="scientific">Scytonema hofmannii PCC 7110</name>
    <dbReference type="NCBI Taxonomy" id="128403"/>
    <lineage>
        <taxon>Bacteria</taxon>
        <taxon>Bacillati</taxon>
        <taxon>Cyanobacteriota</taxon>
        <taxon>Cyanophyceae</taxon>
        <taxon>Nostocales</taxon>
        <taxon>Scytonemataceae</taxon>
        <taxon>Scytonema</taxon>
    </lineage>
</organism>
<dbReference type="EMBL" id="ANNX02000012">
    <property type="protein sequence ID" value="KYC43890.1"/>
    <property type="molecule type" value="Genomic_DNA"/>
</dbReference>
<comment type="caution">
    <text evidence="2">The sequence shown here is derived from an EMBL/GenBank/DDBJ whole genome shotgun (WGS) entry which is preliminary data.</text>
</comment>
<dbReference type="InterPro" id="IPR013424">
    <property type="entry name" value="Ice-binding_C"/>
</dbReference>
<evidence type="ECO:0000256" key="1">
    <source>
        <dbReference type="SAM" id="SignalP"/>
    </source>
</evidence>
<protein>
    <submittedName>
        <fullName evidence="2">PEP-CTERM sorting domain-containing protein</fullName>
    </submittedName>
</protein>